<evidence type="ECO:0000313" key="2">
    <source>
        <dbReference type="EMBL" id="KAF7464189.1"/>
    </source>
</evidence>
<organism evidence="2 3">
    <name type="scientific">Marmota monax</name>
    <name type="common">Woodchuck</name>
    <dbReference type="NCBI Taxonomy" id="9995"/>
    <lineage>
        <taxon>Eukaryota</taxon>
        <taxon>Metazoa</taxon>
        <taxon>Chordata</taxon>
        <taxon>Craniata</taxon>
        <taxon>Vertebrata</taxon>
        <taxon>Euteleostomi</taxon>
        <taxon>Mammalia</taxon>
        <taxon>Eutheria</taxon>
        <taxon>Euarchontoglires</taxon>
        <taxon>Glires</taxon>
        <taxon>Rodentia</taxon>
        <taxon>Sciuromorpha</taxon>
        <taxon>Sciuridae</taxon>
        <taxon>Xerinae</taxon>
        <taxon>Marmotini</taxon>
        <taxon>Marmota</taxon>
    </lineage>
</organism>
<evidence type="ECO:0000313" key="3">
    <source>
        <dbReference type="Proteomes" id="UP000662637"/>
    </source>
</evidence>
<name>A0A834UN04_MARMO</name>
<evidence type="ECO:0000256" key="1">
    <source>
        <dbReference type="SAM" id="MobiDB-lite"/>
    </source>
</evidence>
<feature type="region of interest" description="Disordered" evidence="1">
    <location>
        <begin position="29"/>
        <end position="144"/>
    </location>
</feature>
<dbReference type="AlphaFoldDB" id="A0A834UN04"/>
<gene>
    <name evidence="2" type="ORF">GHT09_007653</name>
</gene>
<reference evidence="2" key="1">
    <citation type="submission" date="2020-08" db="EMBL/GenBank/DDBJ databases">
        <authorList>
            <person name="Shumante A."/>
            <person name="Zimin A.V."/>
            <person name="Puiu D."/>
            <person name="Salzberg S.L."/>
        </authorList>
    </citation>
    <scope>NUCLEOTIDE SEQUENCE</scope>
    <source>
        <strain evidence="2">WC2-LM</strain>
        <tissue evidence="2">Liver</tissue>
    </source>
</reference>
<proteinExistence type="predicted"/>
<feature type="compositionally biased region" description="Basic and acidic residues" evidence="1">
    <location>
        <begin position="80"/>
        <end position="90"/>
    </location>
</feature>
<protein>
    <submittedName>
        <fullName evidence="2">Uncharacterized protein</fullName>
    </submittedName>
</protein>
<dbReference type="Proteomes" id="UP000662637">
    <property type="component" value="Unassembled WGS sequence"/>
</dbReference>
<accession>A0A834UN04</accession>
<dbReference type="EMBL" id="WJEC01008063">
    <property type="protein sequence ID" value="KAF7464189.1"/>
    <property type="molecule type" value="Genomic_DNA"/>
</dbReference>
<sequence>MGAQELPTWLLLPVAGNRVQTWVRIHLQSTHQPASQAPVARSRKPCRQGFRPFVQLRSQGAPEDRLPPHRLLPSDAPDNPQERESERAGEKSQVSSAYRHGERLVIPPGAFEDNQTAVGVPPSDAVGSEPQEGSAHVGNSSEEQ</sequence>
<comment type="caution">
    <text evidence="2">The sequence shown here is derived from an EMBL/GenBank/DDBJ whole genome shotgun (WGS) entry which is preliminary data.</text>
</comment>